<feature type="transmembrane region" description="Helical" evidence="12">
    <location>
        <begin position="258"/>
        <end position="284"/>
    </location>
</feature>
<feature type="transmembrane region" description="Helical" evidence="12">
    <location>
        <begin position="566"/>
        <end position="586"/>
    </location>
</feature>
<dbReference type="PANTHER" id="PTHR48085">
    <property type="entry name" value="CADMIUM/ZINC-TRANSPORTING ATPASE HMA2-RELATED"/>
    <property type="match status" value="1"/>
</dbReference>
<dbReference type="GO" id="GO:0005524">
    <property type="term" value="F:ATP binding"/>
    <property type="evidence" value="ECO:0007669"/>
    <property type="project" value="UniProtKB-UniRule"/>
</dbReference>
<dbReference type="InterPro" id="IPR023299">
    <property type="entry name" value="ATPase_P-typ_cyto_dom_N"/>
</dbReference>
<dbReference type="InterPro" id="IPR059000">
    <property type="entry name" value="ATPase_P-type_domA"/>
</dbReference>
<keyword evidence="5 12" id="KW-0479">Metal-binding</keyword>
<dbReference type="InterPro" id="IPR036412">
    <property type="entry name" value="HAD-like_sf"/>
</dbReference>
<dbReference type="Proteomes" id="UP001320314">
    <property type="component" value="Unassembled WGS sequence"/>
</dbReference>
<accession>A0ABD4SC83</accession>
<evidence type="ECO:0000256" key="2">
    <source>
        <dbReference type="ARBA" id="ARBA00006024"/>
    </source>
</evidence>
<evidence type="ECO:0000259" key="13">
    <source>
        <dbReference type="Pfam" id="PF00122"/>
    </source>
</evidence>
<evidence type="ECO:0000256" key="3">
    <source>
        <dbReference type="ARBA" id="ARBA00022539"/>
    </source>
</evidence>
<dbReference type="Pfam" id="PF00702">
    <property type="entry name" value="Hydrolase"/>
    <property type="match status" value="1"/>
</dbReference>
<dbReference type="CDD" id="cd02079">
    <property type="entry name" value="P-type_ATPase_HM"/>
    <property type="match status" value="1"/>
</dbReference>
<dbReference type="Gene3D" id="3.40.1110.10">
    <property type="entry name" value="Calcium-transporting ATPase, cytoplasmic domain N"/>
    <property type="match status" value="1"/>
</dbReference>
<dbReference type="PANTHER" id="PTHR48085:SF5">
    <property type="entry name" value="CADMIUM_ZINC-TRANSPORTING ATPASE HMA4-RELATED"/>
    <property type="match status" value="1"/>
</dbReference>
<dbReference type="NCBIfam" id="TIGR01525">
    <property type="entry name" value="ATPase-IB_hvy"/>
    <property type="match status" value="1"/>
</dbReference>
<dbReference type="SUPFAM" id="SSF56784">
    <property type="entry name" value="HAD-like"/>
    <property type="match status" value="1"/>
</dbReference>
<keyword evidence="12" id="KW-0547">Nucleotide-binding</keyword>
<dbReference type="EMBL" id="JAJNUD010000002">
    <property type="protein sequence ID" value="MCD5517235.1"/>
    <property type="molecule type" value="Genomic_DNA"/>
</dbReference>
<dbReference type="InterPro" id="IPR018303">
    <property type="entry name" value="ATPase_P-typ_P_site"/>
</dbReference>
<dbReference type="Gene3D" id="3.40.50.1000">
    <property type="entry name" value="HAD superfamily/HAD-like"/>
    <property type="match status" value="1"/>
</dbReference>
<evidence type="ECO:0000256" key="4">
    <source>
        <dbReference type="ARBA" id="ARBA00022692"/>
    </source>
</evidence>
<feature type="transmembrane region" description="Helical" evidence="12">
    <location>
        <begin position="36"/>
        <end position="56"/>
    </location>
</feature>
<evidence type="ECO:0000256" key="5">
    <source>
        <dbReference type="ARBA" id="ARBA00022723"/>
    </source>
</evidence>
<protein>
    <recommendedName>
        <fullName evidence="10">Cd(2+)-exporting ATPase</fullName>
        <ecNumber evidence="10">7.2.2.21</ecNumber>
    </recommendedName>
</protein>
<dbReference type="PRINTS" id="PR00119">
    <property type="entry name" value="CATATPASE"/>
</dbReference>
<evidence type="ECO:0000256" key="1">
    <source>
        <dbReference type="ARBA" id="ARBA00004651"/>
    </source>
</evidence>
<evidence type="ECO:0000256" key="11">
    <source>
        <dbReference type="ARBA" id="ARBA00049338"/>
    </source>
</evidence>
<proteinExistence type="inferred from homology"/>
<keyword evidence="3" id="KW-0104">Cadmium</keyword>
<dbReference type="GO" id="GO:0005886">
    <property type="term" value="C:plasma membrane"/>
    <property type="evidence" value="ECO:0007669"/>
    <property type="project" value="UniProtKB-SubCell"/>
</dbReference>
<dbReference type="GO" id="GO:0008551">
    <property type="term" value="F:P-type cadmium transporter activity"/>
    <property type="evidence" value="ECO:0007669"/>
    <property type="project" value="UniProtKB-EC"/>
</dbReference>
<sequence length="616" mass="65840">MQKWLMKNRNRLTAITGILIVLAFAAKWLFKSETAESGLLLAASLIGGFPIAASAWQALKVKVISIDLLVTLAILGAFVIQEFEESAIVAFLFLFGAYLEQRTLAKTRSAIKKLVEMVPETALRQTADGDFEEVDLDDLDEGDILLVKTGGKIPVDGEVVSGSGTANEASITGESMPLGKKPGDPVYAGTILENGTIRIKAEKVGDETTFGKIIELVEEAQDSKSQAERLIDRFSKYYTPVVLLLAIIVGLISQDLELAVTILVLGCPGALVIGVPVSNVAGIGNGAKQGILFKGSEVITKFSKVDTIMFDKTGTLTYGDPRVSQVKKYGQGQLAEQLLVSVEKESAHPLAKAITGYYEDLEAKEVEASQVLQGGGIVAQVAGQQVLVGNRYLLDQYHVPVTKEMEKDMEELASAGNSLVLVAVNGQLELALGLKDEIRAGVKEDLAALKKLGVKNLLLLSGDNQKTVDLVAEELGLTEAYGQLLPEDKAEFVKKRQAAGEIVAFVGDGINDSPSLARADIGIAMGSGTDVAIETSNVVLMNGSFDRIPRALALAKATRRNMIENITIALAVVAVLLISLLASSWMNMAIGMFVHEGSILVVILNAMRLLAYRSKL</sequence>
<dbReference type="RefSeq" id="WP_231523148.1">
    <property type="nucleotide sequence ID" value="NZ_JAJNUD010000002.1"/>
</dbReference>
<dbReference type="NCBIfam" id="TIGR01494">
    <property type="entry name" value="ATPase_P-type"/>
    <property type="match status" value="1"/>
</dbReference>
<feature type="transmembrane region" description="Helical" evidence="12">
    <location>
        <begin position="234"/>
        <end position="252"/>
    </location>
</feature>
<comment type="subcellular location">
    <subcellularLocation>
        <location evidence="1">Cell membrane</location>
        <topology evidence="1">Multi-pass membrane protein</topology>
    </subcellularLocation>
</comment>
<gene>
    <name evidence="14" type="ORF">LOB39_01390</name>
</gene>
<comment type="similarity">
    <text evidence="2 12">Belongs to the cation transport ATPase (P-type) (TC 3.A.3) family. Type IB subfamily.</text>
</comment>
<comment type="catalytic activity">
    <reaction evidence="11">
        <text>Cd(2+)(in) + ATP + H2O = Cd(2+)(out) + ADP + phosphate + H(+)</text>
        <dbReference type="Rhea" id="RHEA:12132"/>
        <dbReference type="ChEBI" id="CHEBI:15377"/>
        <dbReference type="ChEBI" id="CHEBI:15378"/>
        <dbReference type="ChEBI" id="CHEBI:30616"/>
        <dbReference type="ChEBI" id="CHEBI:43474"/>
        <dbReference type="ChEBI" id="CHEBI:48775"/>
        <dbReference type="ChEBI" id="CHEBI:456216"/>
        <dbReference type="EC" id="7.2.2.21"/>
    </reaction>
</comment>
<name>A0ABD4SC83_9LACO</name>
<feature type="domain" description="P-type ATPase A" evidence="13">
    <location>
        <begin position="116"/>
        <end position="218"/>
    </location>
</feature>
<dbReference type="Pfam" id="PF00122">
    <property type="entry name" value="E1-E2_ATPase"/>
    <property type="match status" value="1"/>
</dbReference>
<dbReference type="EC" id="7.2.2.21" evidence="10"/>
<keyword evidence="9 12" id="KW-0472">Membrane</keyword>
<evidence type="ECO:0000256" key="7">
    <source>
        <dbReference type="ARBA" id="ARBA00022989"/>
    </source>
</evidence>
<dbReference type="InterPro" id="IPR051014">
    <property type="entry name" value="Cation_Transport_ATPase_IB"/>
</dbReference>
<dbReference type="SFLD" id="SFLDF00027">
    <property type="entry name" value="p-type_atpase"/>
    <property type="match status" value="1"/>
</dbReference>
<evidence type="ECO:0000256" key="9">
    <source>
        <dbReference type="ARBA" id="ARBA00023136"/>
    </source>
</evidence>
<keyword evidence="4 12" id="KW-0812">Transmembrane</keyword>
<evidence type="ECO:0000256" key="8">
    <source>
        <dbReference type="ARBA" id="ARBA00023065"/>
    </source>
</evidence>
<dbReference type="InterPro" id="IPR001757">
    <property type="entry name" value="P_typ_ATPase"/>
</dbReference>
<dbReference type="GO" id="GO:0046872">
    <property type="term" value="F:metal ion binding"/>
    <property type="evidence" value="ECO:0007669"/>
    <property type="project" value="UniProtKB-KW"/>
</dbReference>
<evidence type="ECO:0000256" key="6">
    <source>
        <dbReference type="ARBA" id="ARBA00022967"/>
    </source>
</evidence>
<keyword evidence="8" id="KW-0406">Ion transport</keyword>
<dbReference type="InterPro" id="IPR027256">
    <property type="entry name" value="P-typ_ATPase_IB"/>
</dbReference>
<dbReference type="SFLD" id="SFLDS00003">
    <property type="entry name" value="Haloacid_Dehalogenase"/>
    <property type="match status" value="1"/>
</dbReference>
<feature type="transmembrane region" description="Helical" evidence="12">
    <location>
        <begin position="12"/>
        <end position="30"/>
    </location>
</feature>
<dbReference type="SFLD" id="SFLDG00002">
    <property type="entry name" value="C1.7:_P-type_atpase_like"/>
    <property type="match status" value="1"/>
</dbReference>
<dbReference type="Gene3D" id="2.70.150.10">
    <property type="entry name" value="Calcium-transporting ATPase, cytoplasmic transduction domain A"/>
    <property type="match status" value="1"/>
</dbReference>
<keyword evidence="7 12" id="KW-1133">Transmembrane helix</keyword>
<organism evidence="14 15">
    <name type="scientific">Lactobacillus delbrueckii subsp. allosunkii</name>
    <dbReference type="NCBI Taxonomy" id="1050107"/>
    <lineage>
        <taxon>Bacteria</taxon>
        <taxon>Bacillati</taxon>
        <taxon>Bacillota</taxon>
        <taxon>Bacilli</taxon>
        <taxon>Lactobacillales</taxon>
        <taxon>Lactobacillaceae</taxon>
        <taxon>Lactobacillus</taxon>
    </lineage>
</organism>
<dbReference type="SUPFAM" id="SSF81665">
    <property type="entry name" value="Calcium ATPase, transmembrane domain M"/>
    <property type="match status" value="1"/>
</dbReference>
<feature type="transmembrane region" description="Helical" evidence="12">
    <location>
        <begin position="592"/>
        <end position="611"/>
    </location>
</feature>
<dbReference type="InterPro" id="IPR023298">
    <property type="entry name" value="ATPase_P-typ_TM_dom_sf"/>
</dbReference>
<evidence type="ECO:0000256" key="10">
    <source>
        <dbReference type="ARBA" id="ARBA00039103"/>
    </source>
</evidence>
<dbReference type="AlphaFoldDB" id="A0ABD4SC83"/>
<keyword evidence="12" id="KW-0067">ATP-binding</keyword>
<evidence type="ECO:0000313" key="15">
    <source>
        <dbReference type="Proteomes" id="UP001320314"/>
    </source>
</evidence>
<dbReference type="PROSITE" id="PS00154">
    <property type="entry name" value="ATPASE_E1_E2"/>
    <property type="match status" value="1"/>
</dbReference>
<keyword evidence="8" id="KW-0813">Transport</keyword>
<comment type="caution">
    <text evidence="14">The sequence shown here is derived from an EMBL/GenBank/DDBJ whole genome shotgun (WGS) entry which is preliminary data.</text>
</comment>
<dbReference type="InterPro" id="IPR023214">
    <property type="entry name" value="HAD_sf"/>
</dbReference>
<dbReference type="FunFam" id="2.70.150.10:FF:000002">
    <property type="entry name" value="Copper-transporting ATPase 1, putative"/>
    <property type="match status" value="1"/>
</dbReference>
<dbReference type="SUPFAM" id="SSF81653">
    <property type="entry name" value="Calcium ATPase, transduction domain A"/>
    <property type="match status" value="1"/>
</dbReference>
<evidence type="ECO:0000256" key="12">
    <source>
        <dbReference type="RuleBase" id="RU362081"/>
    </source>
</evidence>
<keyword evidence="12" id="KW-1003">Cell membrane</keyword>
<dbReference type="InterPro" id="IPR044492">
    <property type="entry name" value="P_typ_ATPase_HD_dom"/>
</dbReference>
<dbReference type="InterPro" id="IPR008250">
    <property type="entry name" value="ATPase_P-typ_transduc_dom_A_sf"/>
</dbReference>
<reference evidence="14 15" key="1">
    <citation type="submission" date="2021-12" db="EMBL/GenBank/DDBJ databases">
        <title>Antimicrobial susceptibility of Lactobacillus delbrueckii subsp. lactis obtained from milk products and other habitats.</title>
        <authorList>
            <person name="Shani N."/>
        </authorList>
    </citation>
    <scope>NUCLEOTIDE SEQUENCE [LARGE SCALE GENOMIC DNA]</scope>
    <source>
        <strain evidence="14 15">CIRM BIA 266</strain>
    </source>
</reference>
<keyword evidence="6" id="KW-1278">Translocase</keyword>
<evidence type="ECO:0000313" key="14">
    <source>
        <dbReference type="EMBL" id="MCD5517235.1"/>
    </source>
</evidence>
<dbReference type="NCBIfam" id="TIGR01511">
    <property type="entry name" value="ATPase-IB1_Cu"/>
    <property type="match status" value="1"/>
</dbReference>
<dbReference type="PRINTS" id="PR00941">
    <property type="entry name" value="CDATPASE"/>
</dbReference>